<sequence length="717" mass="78690">MGLWRKRRKTTLALNEMIWKERKLIVVILGILCIPLLYSGIYLTAFFDPYDQMKNLSVAVVNEDQGAKNDGDKINVGKELVDRLKDDDQFGWKFVNRSEMENGLEKGRYHLAVVIPEDFSRHATSLKDPKPLKGKLEYRVNEGANYLSSQIGQRMIQGLQDHVREKLIHTYAEALFEEMEESADQLDEASEGASELAGATGRAKNATGQLEEGAIQLVFGVDRLDQAIGSLTAGVSELVKGLHTAATGADQLKSGAGKLDSGLGQLESGIEKGMKDLPRLKEGAEQIRDGIGQFKDIIHNPKLERGVGAISEIARKLQGHNSEADRRFERMIQKYPELADDPDVIQLKRTLDNSRRDHSTLLDRAARLEQDLKQAQNAIDRMYEGQTQVVDGIGAIQKGMDQQLKGVKELHFGASLLSTKLGELKDGLDKLVAGGEKLDQGVGQLSEAPRKLSDGFSKLSAGLKELSQGLGKISDEQNTLADKLAEGVDAAREALAGKGLKADQMADPVQVDKDRVHPIPNYATGFAPYFISLSLWVGAMIFFTVMDLKRPLLGNDNRPLSGLSALLMGSLQALLLIWVLIHLVGIEPVHEGWLYLFAVITGIVFTSINHLLVSAFKDVGRFIAILLLMFQLTSSSGTYTADLLPSFFQGISPFLPMTYSIEGLRAVISTGDTAVIMDQAKILIGIGIAAWLLRKLAEWLWRTLPGKLKSKTAVDNG</sequence>
<feature type="coiled-coil region" evidence="5">
    <location>
        <begin position="351"/>
        <end position="385"/>
    </location>
</feature>
<accession>A0ABQ1GN50</accession>
<keyword evidence="11" id="KW-1185">Reference proteome</keyword>
<dbReference type="InterPro" id="IPR013525">
    <property type="entry name" value="ABC2_TM"/>
</dbReference>
<evidence type="ECO:0000256" key="1">
    <source>
        <dbReference type="ARBA" id="ARBA00004141"/>
    </source>
</evidence>
<dbReference type="EMBL" id="BMEX01000005">
    <property type="protein sequence ID" value="GGA46806.1"/>
    <property type="molecule type" value="Genomic_DNA"/>
</dbReference>
<protein>
    <recommendedName>
        <fullName evidence="8 9">ABC-2 type transporter transmembrane domain-containing protein</fullName>
    </recommendedName>
</protein>
<evidence type="ECO:0000256" key="2">
    <source>
        <dbReference type="ARBA" id="ARBA00022692"/>
    </source>
</evidence>
<feature type="transmembrane region" description="Helical" evidence="7">
    <location>
        <begin position="593"/>
        <end position="612"/>
    </location>
</feature>
<dbReference type="Gene3D" id="3.40.1710.10">
    <property type="entry name" value="abc type-2 transporter like domain"/>
    <property type="match status" value="1"/>
</dbReference>
<keyword evidence="2 7" id="KW-0812">Transmembrane</keyword>
<name>A0ABQ1GN50_9BACL</name>
<dbReference type="Pfam" id="PF12698">
    <property type="entry name" value="ABC2_membrane_3"/>
    <property type="match status" value="1"/>
</dbReference>
<comment type="subcellular location">
    <subcellularLocation>
        <location evidence="1">Membrane</location>
        <topology evidence="1">Multi-pass membrane protein</topology>
    </subcellularLocation>
</comment>
<dbReference type="NCBIfam" id="TIGR03061">
    <property type="entry name" value="pip_yhgE_Nterm"/>
    <property type="match status" value="1"/>
</dbReference>
<evidence type="ECO:0000259" key="9">
    <source>
        <dbReference type="Pfam" id="PF12698"/>
    </source>
</evidence>
<evidence type="ECO:0000313" key="11">
    <source>
        <dbReference type="Proteomes" id="UP000617979"/>
    </source>
</evidence>
<feature type="region of interest" description="Disordered" evidence="6">
    <location>
        <begin position="182"/>
        <end position="205"/>
    </location>
</feature>
<dbReference type="RefSeq" id="WP_188432412.1">
    <property type="nucleotide sequence ID" value="NZ_BMEX01000005.1"/>
</dbReference>
<evidence type="ECO:0000256" key="4">
    <source>
        <dbReference type="ARBA" id="ARBA00023136"/>
    </source>
</evidence>
<dbReference type="PANTHER" id="PTHR43077:SF5">
    <property type="entry name" value="PHAGE INFECTION PROTEIN"/>
    <property type="match status" value="1"/>
</dbReference>
<evidence type="ECO:0000259" key="8">
    <source>
        <dbReference type="Pfam" id="PF01061"/>
    </source>
</evidence>
<proteinExistence type="predicted"/>
<feature type="domain" description="ABC-2 type transporter transmembrane" evidence="8">
    <location>
        <begin position="563"/>
        <end position="667"/>
    </location>
</feature>
<evidence type="ECO:0000256" key="3">
    <source>
        <dbReference type="ARBA" id="ARBA00022989"/>
    </source>
</evidence>
<dbReference type="Proteomes" id="UP000617979">
    <property type="component" value="Unassembled WGS sequence"/>
</dbReference>
<comment type="caution">
    <text evidence="10">The sequence shown here is derived from an EMBL/GenBank/DDBJ whole genome shotgun (WGS) entry which is preliminary data.</text>
</comment>
<feature type="transmembrane region" description="Helical" evidence="7">
    <location>
        <begin position="560"/>
        <end position="581"/>
    </location>
</feature>
<keyword evidence="3 7" id="KW-1133">Transmembrane helix</keyword>
<keyword evidence="5" id="KW-0175">Coiled coil</keyword>
<dbReference type="InterPro" id="IPR051328">
    <property type="entry name" value="T7SS_ABC-Transporter"/>
</dbReference>
<feature type="transmembrane region" description="Helical" evidence="7">
    <location>
        <begin position="24"/>
        <end position="47"/>
    </location>
</feature>
<feature type="transmembrane region" description="Helical" evidence="7">
    <location>
        <begin position="526"/>
        <end position="548"/>
    </location>
</feature>
<evidence type="ECO:0000256" key="6">
    <source>
        <dbReference type="SAM" id="MobiDB-lite"/>
    </source>
</evidence>
<organism evidence="10 11">
    <name type="scientific">Kroppenstedtia guangzhouensis</name>
    <dbReference type="NCBI Taxonomy" id="1274356"/>
    <lineage>
        <taxon>Bacteria</taxon>
        <taxon>Bacillati</taxon>
        <taxon>Bacillota</taxon>
        <taxon>Bacilli</taxon>
        <taxon>Bacillales</taxon>
        <taxon>Thermoactinomycetaceae</taxon>
        <taxon>Kroppenstedtia</taxon>
    </lineage>
</organism>
<dbReference type="InterPro" id="IPR017501">
    <property type="entry name" value="Phage_infect_YhgE_C"/>
</dbReference>
<keyword evidence="4 7" id="KW-0472">Membrane</keyword>
<dbReference type="InterPro" id="IPR023908">
    <property type="entry name" value="xxxLxxG_rpt"/>
</dbReference>
<dbReference type="NCBIfam" id="TIGR03062">
    <property type="entry name" value="pip_yhgE_Cterm"/>
    <property type="match status" value="1"/>
</dbReference>
<dbReference type="PANTHER" id="PTHR43077">
    <property type="entry name" value="TRANSPORT PERMEASE YVFS-RELATED"/>
    <property type="match status" value="1"/>
</dbReference>
<evidence type="ECO:0000313" key="10">
    <source>
        <dbReference type="EMBL" id="GGA46806.1"/>
    </source>
</evidence>
<reference evidence="11" key="1">
    <citation type="journal article" date="2019" name="Int. J. Syst. Evol. Microbiol.">
        <title>The Global Catalogue of Microorganisms (GCM) 10K type strain sequencing project: providing services to taxonomists for standard genome sequencing and annotation.</title>
        <authorList>
            <consortium name="The Broad Institute Genomics Platform"/>
            <consortium name="The Broad Institute Genome Sequencing Center for Infectious Disease"/>
            <person name="Wu L."/>
            <person name="Ma J."/>
        </authorList>
    </citation>
    <scope>NUCLEOTIDE SEQUENCE [LARGE SCALE GENOMIC DNA]</scope>
    <source>
        <strain evidence="11">CGMCC 1.12404</strain>
    </source>
</reference>
<feature type="transmembrane region" description="Helical" evidence="7">
    <location>
        <begin position="619"/>
        <end position="639"/>
    </location>
</feature>
<dbReference type="NCBIfam" id="TIGR03057">
    <property type="entry name" value="xxxLxxG_by_4"/>
    <property type="match status" value="1"/>
</dbReference>
<dbReference type="InterPro" id="IPR017500">
    <property type="entry name" value="Phage_infect_YhgE_N"/>
</dbReference>
<feature type="domain" description="ABC-2 type transporter transmembrane" evidence="9">
    <location>
        <begin position="29"/>
        <end position="175"/>
    </location>
</feature>
<dbReference type="Pfam" id="PF01061">
    <property type="entry name" value="ABC2_membrane"/>
    <property type="match status" value="1"/>
</dbReference>
<evidence type="ECO:0000256" key="5">
    <source>
        <dbReference type="SAM" id="Coils"/>
    </source>
</evidence>
<gene>
    <name evidence="10" type="primary">yhgE</name>
    <name evidence="10" type="ORF">GCM10007416_19970</name>
</gene>
<evidence type="ECO:0000256" key="7">
    <source>
        <dbReference type="SAM" id="Phobius"/>
    </source>
</evidence>